<dbReference type="AlphaFoldDB" id="A0A1G2RTZ3"/>
<proteinExistence type="predicted"/>
<comment type="caution">
    <text evidence="1">The sequence shown here is derived from an EMBL/GenBank/DDBJ whole genome shotgun (WGS) entry which is preliminary data.</text>
</comment>
<evidence type="ECO:0000313" key="2">
    <source>
        <dbReference type="Proteomes" id="UP000178222"/>
    </source>
</evidence>
<evidence type="ECO:0008006" key="3">
    <source>
        <dbReference type="Google" id="ProtNLM"/>
    </source>
</evidence>
<accession>A0A1G2RTZ3</accession>
<organism evidence="1 2">
    <name type="scientific">Candidatus Wildermuthbacteria bacterium RIFCSPLOWO2_02_FULL_47_9c</name>
    <dbReference type="NCBI Taxonomy" id="1802466"/>
    <lineage>
        <taxon>Bacteria</taxon>
        <taxon>Candidatus Wildermuthiibacteriota</taxon>
    </lineage>
</organism>
<evidence type="ECO:0000313" key="1">
    <source>
        <dbReference type="EMBL" id="OHA76320.1"/>
    </source>
</evidence>
<dbReference type="Proteomes" id="UP000178222">
    <property type="component" value="Unassembled WGS sequence"/>
</dbReference>
<name>A0A1G2RTZ3_9BACT</name>
<dbReference type="EMBL" id="MHUL01000036">
    <property type="protein sequence ID" value="OHA76320.1"/>
    <property type="molecule type" value="Genomic_DNA"/>
</dbReference>
<reference evidence="1 2" key="1">
    <citation type="journal article" date="2016" name="Nat. Commun.">
        <title>Thousands of microbial genomes shed light on interconnected biogeochemical processes in an aquifer system.</title>
        <authorList>
            <person name="Anantharaman K."/>
            <person name="Brown C.T."/>
            <person name="Hug L.A."/>
            <person name="Sharon I."/>
            <person name="Castelle C.J."/>
            <person name="Probst A.J."/>
            <person name="Thomas B.C."/>
            <person name="Singh A."/>
            <person name="Wilkins M.J."/>
            <person name="Karaoz U."/>
            <person name="Brodie E.L."/>
            <person name="Williams K.H."/>
            <person name="Hubbard S.S."/>
            <person name="Banfield J.F."/>
        </authorList>
    </citation>
    <scope>NUCLEOTIDE SEQUENCE [LARGE SCALE GENOMIC DNA]</scope>
</reference>
<protein>
    <recommendedName>
        <fullName evidence="3">Restriction endonuclease</fullName>
    </recommendedName>
</protein>
<gene>
    <name evidence="1" type="ORF">A3J30_01240</name>
</gene>
<sequence>MNWQDKIKEYCYRYNIPLEYLSDTLYEPKVVPMIRGKAFEFNMKLALEDILSAQTWEVEKIPMNAQQGLHDIDVIVRHKETQKEARLECKLAAKGGFRLLQTGDSIIRVKCMRSRTLGESMVRHLAPKFGVSEKQLTVHNDQYRPEDFDFVVTSIGNAFYETNSSGFFDWAPSQEGIAFLETLRRAKTENNLKDFAFNRMYIAPANALSIKGKNGVQCTRKKCKAKTTCGFIPNYPIIRFKQGKRLPEAPWVAAENSENFFKDFLGI</sequence>